<dbReference type="EMBL" id="RFLX01000019">
    <property type="protein sequence ID" value="RMI19495.1"/>
    <property type="molecule type" value="Genomic_DNA"/>
</dbReference>
<evidence type="ECO:0000313" key="4">
    <source>
        <dbReference type="Proteomes" id="UP000278036"/>
    </source>
</evidence>
<dbReference type="RefSeq" id="WP_120637726.1">
    <property type="nucleotide sequence ID" value="NZ_RAQU01000031.1"/>
</dbReference>
<name>A0A3A9JBY6_9PROT</name>
<keyword evidence="3" id="KW-1185">Reference proteome</keyword>
<organism evidence="1 4">
    <name type="scientific">Teichococcus wenyumeiae</name>
    <dbReference type="NCBI Taxonomy" id="2478470"/>
    <lineage>
        <taxon>Bacteria</taxon>
        <taxon>Pseudomonadati</taxon>
        <taxon>Pseudomonadota</taxon>
        <taxon>Alphaproteobacteria</taxon>
        <taxon>Acetobacterales</taxon>
        <taxon>Roseomonadaceae</taxon>
        <taxon>Roseomonas</taxon>
    </lineage>
</organism>
<evidence type="ECO:0000313" key="2">
    <source>
        <dbReference type="EMBL" id="RMI19495.1"/>
    </source>
</evidence>
<dbReference type="EMBL" id="RAQU01000031">
    <property type="protein sequence ID" value="RKK04827.1"/>
    <property type="molecule type" value="Genomic_DNA"/>
</dbReference>
<evidence type="ECO:0000313" key="1">
    <source>
        <dbReference type="EMBL" id="RKK04827.1"/>
    </source>
</evidence>
<evidence type="ECO:0000313" key="3">
    <source>
        <dbReference type="Proteomes" id="UP000274097"/>
    </source>
</evidence>
<accession>A0A3A9JBY6</accession>
<dbReference type="Proteomes" id="UP000278036">
    <property type="component" value="Unassembled WGS sequence"/>
</dbReference>
<comment type="caution">
    <text evidence="1">The sequence shown here is derived from an EMBL/GenBank/DDBJ whole genome shotgun (WGS) entry which is preliminary data.</text>
</comment>
<dbReference type="AlphaFoldDB" id="A0A3A9JBY6"/>
<dbReference type="InParanoid" id="A0A3A9JBY6"/>
<proteinExistence type="predicted"/>
<dbReference type="Proteomes" id="UP000274097">
    <property type="component" value="Unassembled WGS sequence"/>
</dbReference>
<sequence>MIGNLDCVTVTSTTGGTGAAQISAVVPGYIDPSTAGGVSGQKYTWRRESEDGLRWELFVGTLTVGSPVTISRDQVVKTHTGAASAINWEEGQTTYISSVPLSAFLPYLDERGLLNPAWTTVGLQSQLRSSTALSIANSTTSNFPWDTNDVNTLGLIPATPLGILTIQEDGVYRFQASLTFAPNVSGQRIMNLVVGGNTVRNQARGRGDANVATVLTVAWEAPVAAGTQARIDVVQDSGGALDVGGGTQSNFFITRLR</sequence>
<protein>
    <submittedName>
        <fullName evidence="1">Uncharacterized protein</fullName>
    </submittedName>
</protein>
<reference evidence="1 4" key="1">
    <citation type="submission" date="2018-09" db="EMBL/GenBank/DDBJ databases">
        <title>Roseomonas sp. nov., isolated from feces of Tibetan antelopes in the Qinghai-Tibet plateau, China.</title>
        <authorList>
            <person name="Tian Z."/>
        </authorList>
    </citation>
    <scope>NUCLEOTIDE SEQUENCE [LARGE SCALE GENOMIC DNA]</scope>
    <source>
        <strain evidence="2 3">Z23</strain>
        <strain evidence="1 4">Z24</strain>
    </source>
</reference>
<gene>
    <name evidence="1" type="ORF">D6Z83_07585</name>
    <name evidence="2" type="ORF">EBE87_20310</name>
</gene>